<proteinExistence type="predicted"/>
<organism evidence="2 3">
    <name type="scientific">Mucilaginibacter aquariorum</name>
    <dbReference type="NCBI Taxonomy" id="2967225"/>
    <lineage>
        <taxon>Bacteria</taxon>
        <taxon>Pseudomonadati</taxon>
        <taxon>Bacteroidota</taxon>
        <taxon>Sphingobacteriia</taxon>
        <taxon>Sphingobacteriales</taxon>
        <taxon>Sphingobacteriaceae</taxon>
        <taxon>Mucilaginibacter</taxon>
    </lineage>
</organism>
<keyword evidence="1" id="KW-0732">Signal</keyword>
<protein>
    <submittedName>
        <fullName evidence="2">Uncharacterized protein</fullName>
    </submittedName>
</protein>
<keyword evidence="3" id="KW-1185">Reference proteome</keyword>
<comment type="caution">
    <text evidence="2">The sequence shown here is derived from an EMBL/GenBank/DDBJ whole genome shotgun (WGS) entry which is preliminary data.</text>
</comment>
<evidence type="ECO:0000313" key="2">
    <source>
        <dbReference type="EMBL" id="MCQ6958093.1"/>
    </source>
</evidence>
<accession>A0ABT1T0V9</accession>
<gene>
    <name evidence="2" type="ORF">NPE20_08995</name>
</gene>
<name>A0ABT1T0V9_9SPHI</name>
<dbReference type="RefSeq" id="WP_256538276.1">
    <property type="nucleotide sequence ID" value="NZ_JANHOH010000001.1"/>
</dbReference>
<feature type="chain" id="PRO_5045091790" evidence="1">
    <location>
        <begin position="21"/>
        <end position="492"/>
    </location>
</feature>
<dbReference type="EMBL" id="JANHOH010000001">
    <property type="protein sequence ID" value="MCQ6958093.1"/>
    <property type="molecule type" value="Genomic_DNA"/>
</dbReference>
<feature type="signal peptide" evidence="1">
    <location>
        <begin position="1"/>
        <end position="20"/>
    </location>
</feature>
<reference evidence="2 3" key="1">
    <citation type="submission" date="2022-07" db="EMBL/GenBank/DDBJ databases">
        <title>Mucilaginibacter sp. JC4.</title>
        <authorList>
            <person name="Le V."/>
            <person name="Ko S.-R."/>
            <person name="Ahn C.-Y."/>
            <person name="Oh H.-M."/>
        </authorList>
    </citation>
    <scope>NUCLEOTIDE SEQUENCE [LARGE SCALE GENOMIC DNA]</scope>
    <source>
        <strain evidence="2 3">JC4</strain>
    </source>
</reference>
<evidence type="ECO:0000256" key="1">
    <source>
        <dbReference type="SAM" id="SignalP"/>
    </source>
</evidence>
<evidence type="ECO:0000313" key="3">
    <source>
        <dbReference type="Proteomes" id="UP001204376"/>
    </source>
</evidence>
<sequence>MIKTLLTYLIFLFLPLFVLAQNEPQVTEDFIKGIKTSNTFAFNDHLNIIQVNTDDENFDLIAVNDKMQVVWKTSLAGYGIKTDKLKGKIIALASSDHSTMKGTNNTFVAYVVNPANGNVLANKVVYKSSDEYMEFPQMYTGEGEFFKLAVRQTGYKRKIHFIVPIVSLFTTGPYYKELNETRNLTVVEFDDKLDSVKAFKPIISNGLFVSLAWNKHADMFVSWLNGPSIEIYKYDAGKTTPSNQLAVAVNIEVSKNTVIADNLYLKPAENPDQLYYGMIYLNQDKDPELGVGKLDFATNKKSYVVQILDKKNLKAIKKSFTPVNKDLDDVKLGSSWGMGIKYMNEISGRLIVGLSSNYTIRERQSDIYYCEDALLLNGFDQDLQLKYQQVLPANSMFPRVRLQIGYHVNKNKLHILANSRKGMLTTIGVYGVLDISTGKWDKMERLSKKHLDNKSYSAGESILWFGDNFIVPYYSPKTFSTKYDISLQLNNN</sequence>
<dbReference type="Proteomes" id="UP001204376">
    <property type="component" value="Unassembled WGS sequence"/>
</dbReference>